<accession>W4LYH4</accession>
<dbReference type="AlphaFoldDB" id="W4LYH4"/>
<reference evidence="2 3" key="1">
    <citation type="journal article" date="2014" name="Nature">
        <title>An environmental bacterial taxon with a large and distinct metabolic repertoire.</title>
        <authorList>
            <person name="Wilson M.C."/>
            <person name="Mori T."/>
            <person name="Ruckert C."/>
            <person name="Uria A.R."/>
            <person name="Helf M.J."/>
            <person name="Takada K."/>
            <person name="Gernert C."/>
            <person name="Steffens U.A."/>
            <person name="Heycke N."/>
            <person name="Schmitt S."/>
            <person name="Rinke C."/>
            <person name="Helfrich E.J."/>
            <person name="Brachmann A.O."/>
            <person name="Gurgui C."/>
            <person name="Wakimoto T."/>
            <person name="Kracht M."/>
            <person name="Crusemann M."/>
            <person name="Hentschel U."/>
            <person name="Abe I."/>
            <person name="Matsunaga S."/>
            <person name="Kalinowski J."/>
            <person name="Takeyama H."/>
            <person name="Piel J."/>
        </authorList>
    </citation>
    <scope>NUCLEOTIDE SEQUENCE [LARGE SCALE GENOMIC DNA]</scope>
    <source>
        <strain evidence="3">TSY1</strain>
    </source>
</reference>
<keyword evidence="3" id="KW-1185">Reference proteome</keyword>
<feature type="domain" description="NurA" evidence="1">
    <location>
        <begin position="79"/>
        <end position="354"/>
    </location>
</feature>
<dbReference type="SMART" id="SM00933">
    <property type="entry name" value="NurA"/>
    <property type="match status" value="1"/>
</dbReference>
<gene>
    <name evidence="2" type="ORF">ETSY1_03630</name>
</gene>
<name>W4LYH4_ENTF1</name>
<evidence type="ECO:0000313" key="2">
    <source>
        <dbReference type="EMBL" id="ETX02422.1"/>
    </source>
</evidence>
<dbReference type="HOGENOM" id="CLU_059379_0_0_7"/>
<organism evidence="2 3">
    <name type="scientific">Entotheonella factor</name>
    <dbReference type="NCBI Taxonomy" id="1429438"/>
    <lineage>
        <taxon>Bacteria</taxon>
        <taxon>Pseudomonadati</taxon>
        <taxon>Nitrospinota/Tectimicrobiota group</taxon>
        <taxon>Candidatus Tectimicrobiota</taxon>
        <taxon>Candidatus Entotheonellia</taxon>
        <taxon>Candidatus Entotheonellales</taxon>
        <taxon>Candidatus Entotheonellaceae</taxon>
        <taxon>Candidatus Entotheonella</taxon>
    </lineage>
</organism>
<evidence type="ECO:0000313" key="3">
    <source>
        <dbReference type="Proteomes" id="UP000019141"/>
    </source>
</evidence>
<evidence type="ECO:0000259" key="1">
    <source>
        <dbReference type="SMART" id="SM00933"/>
    </source>
</evidence>
<dbReference type="Proteomes" id="UP000019141">
    <property type="component" value="Unassembled WGS sequence"/>
</dbReference>
<proteinExistence type="predicted"/>
<protein>
    <recommendedName>
        <fullName evidence="1">NurA domain-containing protein</fullName>
    </recommendedName>
</protein>
<dbReference type="Pfam" id="PF09376">
    <property type="entry name" value="NurA"/>
    <property type="match status" value="1"/>
</dbReference>
<dbReference type="EMBL" id="AZHW01000145">
    <property type="protein sequence ID" value="ETX02422.1"/>
    <property type="molecule type" value="Genomic_DNA"/>
</dbReference>
<dbReference type="InterPro" id="IPR018977">
    <property type="entry name" value="NurA_domain"/>
</dbReference>
<comment type="caution">
    <text evidence="2">The sequence shown here is derived from an EMBL/GenBank/DDBJ whole genome shotgun (WGS) entry which is preliminary data.</text>
</comment>
<sequence length="391" mass="44276">MLDLTKVSQQIAYMAAEDQLVWEDLSKRLDVALGQLQVESERLPDFLDKLARSKTSWLLAGIDDPPDRVYDLPECPSAHTVVATDGSQIEPSNHEVAAAFLLNISSVVLPYGTGERAELSSQPTLYYRDTDLYMDYGGQRVQVTGELLGMQRTIMEFKYLVEKARSVQRQDHPVCGLSDGSLILWQLQGRPIDYLEDTLSQFLSYMEAARQARIPIAGYISRPRSRDLINTLRVGLCPETAPNCDRCPYRDQSQLPCAEIEGLSDRRLFDSRLKPGERSPVFNSESRILDAYDVHRIQFFYLNAGSEIVRVEIPKWVAKDSELIDLVHTIAYSQAQKGGGYPIALAEAHQQAVVRGSEREMFYEMVTTVLVRRGMRAAISPKHMRKRRMTV</sequence>